<name>S8AP58_DACHA</name>
<dbReference type="eggNOG" id="ENOG502QTQR">
    <property type="taxonomic scope" value="Eukaryota"/>
</dbReference>
<feature type="compositionally biased region" description="Basic and acidic residues" evidence="1">
    <location>
        <begin position="99"/>
        <end position="114"/>
    </location>
</feature>
<dbReference type="EMBL" id="AQGS01000096">
    <property type="protein sequence ID" value="EPS42866.1"/>
    <property type="molecule type" value="Genomic_DNA"/>
</dbReference>
<dbReference type="AlphaFoldDB" id="S8AP58"/>
<dbReference type="STRING" id="1284197.S8AP58"/>
<dbReference type="SUPFAM" id="SSF53098">
    <property type="entry name" value="Ribonuclease H-like"/>
    <property type="match status" value="1"/>
</dbReference>
<gene>
    <name evidence="3" type="ORF">H072_3232</name>
</gene>
<comment type="caution">
    <text evidence="3">The sequence shown here is derived from an EMBL/GenBank/DDBJ whole genome shotgun (WGS) entry which is preliminary data.</text>
</comment>
<protein>
    <recommendedName>
        <fullName evidence="2">Gfd2/YDR514C-like C-terminal domain-containing protein</fullName>
    </recommendedName>
</protein>
<dbReference type="HOGENOM" id="CLU_808972_0_0_1"/>
<feature type="domain" description="Gfd2/YDR514C-like C-terminal" evidence="2">
    <location>
        <begin position="153"/>
        <end position="328"/>
    </location>
</feature>
<dbReference type="GO" id="GO:0005634">
    <property type="term" value="C:nucleus"/>
    <property type="evidence" value="ECO:0007669"/>
    <property type="project" value="TreeGrafter"/>
</dbReference>
<sequence>MGHVGRLSTTQTQQTLTRDADRYVVESSESGCVCDMVVPFDQVRGFFERTQIQTAVNLSATDPDLILDPNCESPTMSIRFVGTSRTLSDYELLSKTHPVKEHRQNMTSKRETSRTKSAKSAKSETKRQAQIQNRLKMLKSAREIVTGGQDFAFFSIDVESWEKNHDIITEVGITRYLPRKGGWMINSSSNEIESDHIIIKEHRFYKNGDYVADASGNFEFGDSRFVPLTDLKATIASFMKTPSTIERQFVLVGHDVNVDIEYLRKLGYDLETIGFAVVFDTVEMWKAMAGTLNGISLNRLCGELNIPAWNLHNAGNDARYTMTAFLEMATRFRPDIEITNMDE</sequence>
<dbReference type="InterPro" id="IPR040151">
    <property type="entry name" value="Gfd2/YDR514C-like"/>
</dbReference>
<accession>S8AP58</accession>
<dbReference type="InterPro" id="IPR012337">
    <property type="entry name" value="RNaseH-like_sf"/>
</dbReference>
<dbReference type="InterPro" id="IPR048519">
    <property type="entry name" value="Gfd2/YDR514C-like_C"/>
</dbReference>
<evidence type="ECO:0000313" key="4">
    <source>
        <dbReference type="Proteomes" id="UP000015100"/>
    </source>
</evidence>
<dbReference type="PANTHER" id="PTHR28083">
    <property type="entry name" value="GOOD FOR FULL DBP5 ACTIVITY PROTEIN 2"/>
    <property type="match status" value="1"/>
</dbReference>
<dbReference type="Gene3D" id="3.30.420.10">
    <property type="entry name" value="Ribonuclease H-like superfamily/Ribonuclease H"/>
    <property type="match status" value="1"/>
</dbReference>
<reference evidence="4" key="2">
    <citation type="submission" date="2013-04" db="EMBL/GenBank/DDBJ databases">
        <title>Genomic mechanisms accounting for the adaptation to parasitism in nematode-trapping fungi.</title>
        <authorList>
            <person name="Ahren D.G."/>
        </authorList>
    </citation>
    <scope>NUCLEOTIDE SEQUENCE [LARGE SCALE GENOMIC DNA]</scope>
    <source>
        <strain evidence="4">CBS 200.50</strain>
    </source>
</reference>
<evidence type="ECO:0000259" key="2">
    <source>
        <dbReference type="Pfam" id="PF21762"/>
    </source>
</evidence>
<dbReference type="PANTHER" id="PTHR28083:SF1">
    <property type="entry name" value="GOOD FOR FULL DBP5 ACTIVITY PROTEIN 2"/>
    <property type="match status" value="1"/>
</dbReference>
<dbReference type="Proteomes" id="UP000015100">
    <property type="component" value="Unassembled WGS sequence"/>
</dbReference>
<dbReference type="OrthoDB" id="5953249at2759"/>
<dbReference type="Pfam" id="PF21762">
    <property type="entry name" value="DEDDh_C"/>
    <property type="match status" value="1"/>
</dbReference>
<keyword evidence="4" id="KW-1185">Reference proteome</keyword>
<reference evidence="3 4" key="1">
    <citation type="journal article" date="2013" name="PLoS Genet.">
        <title>Genomic mechanisms accounting for the adaptation to parasitism in nematode-trapping fungi.</title>
        <authorList>
            <person name="Meerupati T."/>
            <person name="Andersson K.M."/>
            <person name="Friman E."/>
            <person name="Kumar D."/>
            <person name="Tunlid A."/>
            <person name="Ahren D."/>
        </authorList>
    </citation>
    <scope>NUCLEOTIDE SEQUENCE [LARGE SCALE GENOMIC DNA]</scope>
    <source>
        <strain evidence="3 4">CBS 200.50</strain>
    </source>
</reference>
<dbReference type="GO" id="GO:0003676">
    <property type="term" value="F:nucleic acid binding"/>
    <property type="evidence" value="ECO:0007669"/>
    <property type="project" value="InterPro"/>
</dbReference>
<feature type="region of interest" description="Disordered" evidence="1">
    <location>
        <begin position="99"/>
        <end position="128"/>
    </location>
</feature>
<organism evidence="3 4">
    <name type="scientific">Dactylellina haptotyla (strain CBS 200.50)</name>
    <name type="common">Nematode-trapping fungus</name>
    <name type="synonym">Monacrosporium haptotylum</name>
    <dbReference type="NCBI Taxonomy" id="1284197"/>
    <lineage>
        <taxon>Eukaryota</taxon>
        <taxon>Fungi</taxon>
        <taxon>Dikarya</taxon>
        <taxon>Ascomycota</taxon>
        <taxon>Pezizomycotina</taxon>
        <taxon>Orbiliomycetes</taxon>
        <taxon>Orbiliales</taxon>
        <taxon>Orbiliaceae</taxon>
        <taxon>Dactylellina</taxon>
    </lineage>
</organism>
<dbReference type="InterPro" id="IPR036397">
    <property type="entry name" value="RNaseH_sf"/>
</dbReference>
<proteinExistence type="predicted"/>
<evidence type="ECO:0000256" key="1">
    <source>
        <dbReference type="SAM" id="MobiDB-lite"/>
    </source>
</evidence>
<dbReference type="OMA" id="SIDVESW"/>
<evidence type="ECO:0000313" key="3">
    <source>
        <dbReference type="EMBL" id="EPS42866.1"/>
    </source>
</evidence>